<evidence type="ECO:0000256" key="1">
    <source>
        <dbReference type="SAM" id="MobiDB-lite"/>
    </source>
</evidence>
<feature type="region of interest" description="Disordered" evidence="1">
    <location>
        <begin position="29"/>
        <end position="51"/>
    </location>
</feature>
<organism evidence="2">
    <name type="scientific">Setaria italica</name>
    <name type="common">Foxtail millet</name>
    <name type="synonym">Panicum italicum</name>
    <dbReference type="NCBI Taxonomy" id="4555"/>
    <lineage>
        <taxon>Eukaryota</taxon>
        <taxon>Viridiplantae</taxon>
        <taxon>Streptophyta</taxon>
        <taxon>Embryophyta</taxon>
        <taxon>Tracheophyta</taxon>
        <taxon>Spermatophyta</taxon>
        <taxon>Magnoliopsida</taxon>
        <taxon>Liliopsida</taxon>
        <taxon>Poales</taxon>
        <taxon>Poaceae</taxon>
        <taxon>PACMAD clade</taxon>
        <taxon>Panicoideae</taxon>
        <taxon>Panicodae</taxon>
        <taxon>Paniceae</taxon>
        <taxon>Cenchrinae</taxon>
        <taxon>Setaria</taxon>
    </lineage>
</organism>
<dbReference type="AlphaFoldDB" id="A0A368RGW3"/>
<reference evidence="2" key="1">
    <citation type="journal article" date="2012" name="Nat. Biotechnol.">
        <title>Reference genome sequence of the model plant Setaria.</title>
        <authorList>
            <person name="Bennetzen J.L."/>
            <person name="Schmutz J."/>
            <person name="Wang H."/>
            <person name="Percifield R."/>
            <person name="Hawkins J."/>
            <person name="Pontaroli A.C."/>
            <person name="Estep M."/>
            <person name="Feng L."/>
            <person name="Vaughn J.N."/>
            <person name="Grimwood J."/>
            <person name="Jenkins J."/>
            <person name="Barry K."/>
            <person name="Lindquist E."/>
            <person name="Hellsten U."/>
            <person name="Deshpande S."/>
            <person name="Wang X."/>
            <person name="Wu X."/>
            <person name="Mitros T."/>
            <person name="Triplett J."/>
            <person name="Yang X."/>
            <person name="Ye C.Y."/>
            <person name="Mauro-Herrera M."/>
            <person name="Wang L."/>
            <person name="Li P."/>
            <person name="Sharma M."/>
            <person name="Sharma R."/>
            <person name="Ronald P.C."/>
            <person name="Panaud O."/>
            <person name="Kellogg E.A."/>
            <person name="Brutnell T.P."/>
            <person name="Doust A.N."/>
            <person name="Tuskan G.A."/>
            <person name="Rokhsar D."/>
            <person name="Devos K.M."/>
        </authorList>
    </citation>
    <scope>NUCLEOTIDE SEQUENCE [LARGE SCALE GENOMIC DNA]</scope>
    <source>
        <strain evidence="2">Yugu1</strain>
    </source>
</reference>
<protein>
    <submittedName>
        <fullName evidence="2">Uncharacterized protein</fullName>
    </submittedName>
</protein>
<reference evidence="2" key="2">
    <citation type="submission" date="2015-07" db="EMBL/GenBank/DDBJ databases">
        <authorList>
            <person name="Noorani M."/>
        </authorList>
    </citation>
    <scope>NUCLEOTIDE SEQUENCE</scope>
    <source>
        <strain evidence="2">Yugu1</strain>
    </source>
</reference>
<sequence length="51" mass="5665">MDERNSGFMRSCIMERTPHTHVAQRILLSSHKIHSDNDETNAADGKGTDGP</sequence>
<dbReference type="EMBL" id="CM003533">
    <property type="protein sequence ID" value="RCV29457.1"/>
    <property type="molecule type" value="Genomic_DNA"/>
</dbReference>
<evidence type="ECO:0000313" key="2">
    <source>
        <dbReference type="EMBL" id="RCV29457.1"/>
    </source>
</evidence>
<proteinExistence type="predicted"/>
<gene>
    <name evidence="2" type="ORF">SETIT_6G015000v2</name>
</gene>
<accession>A0A368RGW3</accession>
<name>A0A368RGW3_SETIT</name>